<name>D3KGK2_GIAIC</name>
<sequence length="447" mass="49573">MANRKWFAAADDGDLDYILLHYNEMVGKQDSQFLDRTALMFAANRGHYEICEILALGKPSEVGILNRRGNTALHFAASNGYVRIITMLAPLEARVRNENGDTALTHAILNGHAEAVRALIPFELDLVGSENKSPLELAKQLGNQEIIHIVQTALSEPSPAISYPAPQLSHRHPTVPPLEEQIGKEHVIKDLSPVMSYSKDRAAPKPEAQDLALFRSAEHSIGLSTALPQNAGSTSLSTPINSADSSAAGSYIDSYQLVRPTQLFDRSTASQRLTSSFTVPSVLAKSQSAQQDTFYLNISANYSFTKEEESEYHSLMSRTSVLEKANKQLRAKNAAQVTRIMDLEDRNATLTSLLETLMKPDSYAEEFRLDQMIDEPVKGKDAGKTGRRPVPKKRSDEPISIEESRLIREEIKALRKENKALKDCLREFSEKFDAFMLSTGAGFYTTE</sequence>
<proteinExistence type="predicted"/>
<organism evidence="1 2">
    <name type="scientific">Giardia intestinalis (strain ATCC 50803 / WB clone C6)</name>
    <name type="common">Giardia lamblia</name>
    <dbReference type="NCBI Taxonomy" id="184922"/>
    <lineage>
        <taxon>Eukaryota</taxon>
        <taxon>Metamonada</taxon>
        <taxon>Diplomonadida</taxon>
        <taxon>Hexamitidae</taxon>
        <taxon>Giardiinae</taxon>
        <taxon>Giardia</taxon>
    </lineage>
</organism>
<dbReference type="OMA" id="HYEICEI"/>
<dbReference type="InterPro" id="IPR002110">
    <property type="entry name" value="Ankyrin_rpt"/>
</dbReference>
<comment type="caution">
    <text evidence="1">The sequence shown here is derived from an EMBL/GenBank/DDBJ whole genome shotgun (WGS) entry which is preliminary data.</text>
</comment>
<dbReference type="PANTHER" id="PTHR24120:SF4">
    <property type="entry name" value="GH07239P"/>
    <property type="match status" value="1"/>
</dbReference>
<dbReference type="VEuPathDB" id="GiardiaDB:GL50803_6672"/>
<evidence type="ECO:0000313" key="1">
    <source>
        <dbReference type="EMBL" id="KAE8305314.1"/>
    </source>
</evidence>
<dbReference type="PANTHER" id="PTHR24120">
    <property type="entry name" value="GH07239P"/>
    <property type="match status" value="1"/>
</dbReference>
<dbReference type="PROSITE" id="PS50297">
    <property type="entry name" value="ANK_REP_REGION"/>
    <property type="match status" value="1"/>
</dbReference>
<dbReference type="HOGENOM" id="CLU_613163_0_0_1"/>
<protein>
    <submittedName>
        <fullName evidence="1">Ankyrin repeat protein 1</fullName>
    </submittedName>
</protein>
<dbReference type="Gene3D" id="1.25.40.20">
    <property type="entry name" value="Ankyrin repeat-containing domain"/>
    <property type="match status" value="1"/>
</dbReference>
<dbReference type="Proteomes" id="UP000001548">
    <property type="component" value="Unassembled WGS sequence"/>
</dbReference>
<evidence type="ECO:0000313" key="2">
    <source>
        <dbReference type="Proteomes" id="UP000001548"/>
    </source>
</evidence>
<gene>
    <name evidence="1" type="ORF">GL50803_006672</name>
</gene>
<dbReference type="EMBL" id="AACB03000001">
    <property type="protein sequence ID" value="KAE8305314.1"/>
    <property type="molecule type" value="Genomic_DNA"/>
</dbReference>
<keyword evidence="2" id="KW-1185">Reference proteome</keyword>
<dbReference type="SUPFAM" id="SSF48403">
    <property type="entry name" value="Ankyrin repeat"/>
    <property type="match status" value="1"/>
</dbReference>
<dbReference type="InterPro" id="IPR036770">
    <property type="entry name" value="Ankyrin_rpt-contain_sf"/>
</dbReference>
<dbReference type="Pfam" id="PF12796">
    <property type="entry name" value="Ank_2"/>
    <property type="match status" value="1"/>
</dbReference>
<dbReference type="AlphaFoldDB" id="D3KGK2"/>
<dbReference type="PROSITE" id="PS50088">
    <property type="entry name" value="ANK_REPEAT"/>
    <property type="match status" value="1"/>
</dbReference>
<dbReference type="SMART" id="SM00248">
    <property type="entry name" value="ANK"/>
    <property type="match status" value="3"/>
</dbReference>
<accession>D3KGK2</accession>
<reference evidence="1 2" key="1">
    <citation type="journal article" date="2007" name="Science">
        <title>Genomic minimalism in the early diverging intestinal parasite Giardia lamblia.</title>
        <authorList>
            <person name="Morrison H.G."/>
            <person name="McArthur A.G."/>
            <person name="Gillin F.D."/>
            <person name="Aley S.B."/>
            <person name="Adam R.D."/>
            <person name="Olsen G.J."/>
            <person name="Best A.A."/>
            <person name="Cande W.Z."/>
            <person name="Chen F."/>
            <person name="Cipriano M.J."/>
            <person name="Davids B.J."/>
            <person name="Dawson S.C."/>
            <person name="Elmendorf H.G."/>
            <person name="Hehl A.B."/>
            <person name="Holder M.E."/>
            <person name="Huse S.M."/>
            <person name="Kim U.U."/>
            <person name="Lasek-Nesselquist E."/>
            <person name="Manning G."/>
            <person name="Nigam A."/>
            <person name="Nixon J.E."/>
            <person name="Palm D."/>
            <person name="Passamaneck N.E."/>
            <person name="Prabhu A."/>
            <person name="Reich C.I."/>
            <person name="Reiner D.S."/>
            <person name="Samuelson J."/>
            <person name="Svard S.G."/>
            <person name="Sogin M.L."/>
        </authorList>
    </citation>
    <scope>NUCLEOTIDE SEQUENCE [LARGE SCALE GENOMIC DNA]</scope>
    <source>
        <strain evidence="1 2">WB C6</strain>
    </source>
</reference>